<evidence type="ECO:0000256" key="4">
    <source>
        <dbReference type="ARBA" id="ARBA00022729"/>
    </source>
</evidence>
<evidence type="ECO:0000256" key="2">
    <source>
        <dbReference type="ARBA" id="ARBA00010742"/>
    </source>
</evidence>
<dbReference type="Proteomes" id="UP000391919">
    <property type="component" value="Unassembled WGS sequence"/>
</dbReference>
<evidence type="ECO:0000256" key="5">
    <source>
        <dbReference type="ARBA" id="ARBA00023139"/>
    </source>
</evidence>
<comment type="function">
    <text evidence="7">Part of a binding-protein-dependent transport system for aliphatic sulfonates. Putative binding protein.</text>
</comment>
<evidence type="ECO:0000256" key="9">
    <source>
        <dbReference type="SAM" id="SignalP"/>
    </source>
</evidence>
<evidence type="ECO:0000256" key="6">
    <source>
        <dbReference type="ARBA" id="ARBA00023288"/>
    </source>
</evidence>
<evidence type="ECO:0000313" key="11">
    <source>
        <dbReference type="EMBL" id="GER70899.1"/>
    </source>
</evidence>
<dbReference type="InterPro" id="IPR001638">
    <property type="entry name" value="Solute-binding_3/MltF_N"/>
</dbReference>
<evidence type="ECO:0000313" key="12">
    <source>
        <dbReference type="Proteomes" id="UP000391919"/>
    </source>
</evidence>
<evidence type="ECO:0000256" key="7">
    <source>
        <dbReference type="ARBA" id="ARBA00055538"/>
    </source>
</evidence>
<dbReference type="NCBIfam" id="TIGR01728">
    <property type="entry name" value="SsuA_fam"/>
    <property type="match status" value="1"/>
</dbReference>
<evidence type="ECO:0000259" key="10">
    <source>
        <dbReference type="SMART" id="SM00062"/>
    </source>
</evidence>
<dbReference type="GO" id="GO:0042597">
    <property type="term" value="C:periplasmic space"/>
    <property type="evidence" value="ECO:0007669"/>
    <property type="project" value="UniProtKB-SubCell"/>
</dbReference>
<proteinExistence type="inferred from homology"/>
<dbReference type="SMART" id="SM00062">
    <property type="entry name" value="PBPb"/>
    <property type="match status" value="1"/>
</dbReference>
<dbReference type="PANTHER" id="PTHR30024:SF42">
    <property type="entry name" value="ALIPHATIC SULFONATES-BINDING PROTEIN-RELATED"/>
    <property type="match status" value="1"/>
</dbReference>
<dbReference type="PROSITE" id="PS51257">
    <property type="entry name" value="PROKAR_LIPOPROTEIN"/>
    <property type="match status" value="1"/>
</dbReference>
<feature type="signal peptide" evidence="9">
    <location>
        <begin position="1"/>
        <end position="22"/>
    </location>
</feature>
<dbReference type="FunFam" id="3.40.190.10:FF:000050">
    <property type="entry name" value="Sulfonate ABC transporter substrate-binding protein"/>
    <property type="match status" value="1"/>
</dbReference>
<dbReference type="Pfam" id="PF09084">
    <property type="entry name" value="NMT1"/>
    <property type="match status" value="1"/>
</dbReference>
<name>A0A5J4JHY2_9BACI</name>
<protein>
    <recommendedName>
        <fullName evidence="8">Putative aliphatic sulfonates-binding protein</fullName>
    </recommendedName>
</protein>
<comment type="similarity">
    <text evidence="2">Belongs to the bacterial solute-binding protein SsuA/TauA family.</text>
</comment>
<evidence type="ECO:0000256" key="3">
    <source>
        <dbReference type="ARBA" id="ARBA00022448"/>
    </source>
</evidence>
<gene>
    <name evidence="11" type="ORF">BpJC7_22020</name>
</gene>
<keyword evidence="12" id="KW-1185">Reference proteome</keyword>
<dbReference type="AlphaFoldDB" id="A0A5J4JHY2"/>
<keyword evidence="4 9" id="KW-0732">Signal</keyword>
<feature type="domain" description="Solute-binding protein family 3/N-terminal" evidence="10">
    <location>
        <begin position="36"/>
        <end position="264"/>
    </location>
</feature>
<accession>A0A5J4JHY2</accession>
<dbReference type="Gene3D" id="3.40.190.10">
    <property type="entry name" value="Periplasmic binding protein-like II"/>
    <property type="match status" value="2"/>
</dbReference>
<dbReference type="GO" id="GO:0016020">
    <property type="term" value="C:membrane"/>
    <property type="evidence" value="ECO:0007669"/>
    <property type="project" value="InterPro"/>
</dbReference>
<dbReference type="InterPro" id="IPR015168">
    <property type="entry name" value="SsuA/THI5"/>
</dbReference>
<dbReference type="CDD" id="cd13557">
    <property type="entry name" value="PBP2_SsuA"/>
    <property type="match status" value="1"/>
</dbReference>
<organism evidence="11 12">
    <name type="scientific">Weizmannia acidilactici</name>
    <dbReference type="NCBI Taxonomy" id="2607726"/>
    <lineage>
        <taxon>Bacteria</taxon>
        <taxon>Bacillati</taxon>
        <taxon>Bacillota</taxon>
        <taxon>Bacilli</taxon>
        <taxon>Bacillales</taxon>
        <taxon>Bacillaceae</taxon>
        <taxon>Heyndrickxia</taxon>
    </lineage>
</organism>
<dbReference type="RefSeq" id="WP_308689670.1">
    <property type="nucleotide sequence ID" value="NZ_BKZP01000010.1"/>
</dbReference>
<dbReference type="SUPFAM" id="SSF53850">
    <property type="entry name" value="Periplasmic binding protein-like II"/>
    <property type="match status" value="1"/>
</dbReference>
<dbReference type="GO" id="GO:0042626">
    <property type="term" value="F:ATPase-coupled transmembrane transporter activity"/>
    <property type="evidence" value="ECO:0007669"/>
    <property type="project" value="InterPro"/>
</dbReference>
<reference evidence="11 12" key="1">
    <citation type="submission" date="2019-09" db="EMBL/GenBank/DDBJ databases">
        <title>Draft genome sequence of Bacillus sp. JC-7.</title>
        <authorList>
            <person name="Tanaka N."/>
            <person name="Shiwa Y."/>
            <person name="Fujita N."/>
            <person name="Tanasupawat S."/>
        </authorList>
    </citation>
    <scope>NUCLEOTIDE SEQUENCE [LARGE SCALE GENOMIC DNA]</scope>
    <source>
        <strain evidence="11 12">JC-7</strain>
    </source>
</reference>
<keyword evidence="5" id="KW-0564">Palmitate</keyword>
<sequence length="318" mass="34530">MKRKRPLVLLLAFLLVAVSALAGCGSDSSSSSNRKTIRIGYQKGDPLHITKSLGELDKRLKEMGYKVEWKQFQDGSALIEALNAGSIDYGRTGDIPPITAQASGSKIVYVGAGHSKAKGSGILVPKNSSIKSISDLKGKKVAFSKGSSSHYLVVKALQKAGLSLKDITPVYLDPSEARIAFEKGNVDAWAVWDPYTASAQVNAGAKMLVSGEGLTTDRDFIIASKSYAESHKKVTDAVLEETEKAMEWANNHHSELVNKLAGELKMDKKTVQTAVERRVYGFSKISDTILKEQQSIADLFYELKVVPKKVNVQDAVLK</sequence>
<keyword evidence="6" id="KW-0449">Lipoprotein</keyword>
<dbReference type="EMBL" id="BKZQ01000030">
    <property type="protein sequence ID" value="GER70899.1"/>
    <property type="molecule type" value="Genomic_DNA"/>
</dbReference>
<evidence type="ECO:0000256" key="1">
    <source>
        <dbReference type="ARBA" id="ARBA00004418"/>
    </source>
</evidence>
<dbReference type="InterPro" id="IPR010067">
    <property type="entry name" value="ABC_SsuA_sub-bd"/>
</dbReference>
<comment type="caution">
    <text evidence="11">The sequence shown here is derived from an EMBL/GenBank/DDBJ whole genome shotgun (WGS) entry which is preliminary data.</text>
</comment>
<keyword evidence="3" id="KW-0813">Transport</keyword>
<evidence type="ECO:0000256" key="8">
    <source>
        <dbReference type="ARBA" id="ARBA00070228"/>
    </source>
</evidence>
<feature type="chain" id="PRO_5023886377" description="Putative aliphatic sulfonates-binding protein" evidence="9">
    <location>
        <begin position="23"/>
        <end position="318"/>
    </location>
</feature>
<comment type="subcellular location">
    <subcellularLocation>
        <location evidence="1">Periplasm</location>
    </subcellularLocation>
</comment>
<dbReference type="PANTHER" id="PTHR30024">
    <property type="entry name" value="ALIPHATIC SULFONATES-BINDING PROTEIN-RELATED"/>
    <property type="match status" value="1"/>
</dbReference>